<dbReference type="KEGG" id="cvn:111116662"/>
<gene>
    <name evidence="2" type="primary">LOC111116662</name>
</gene>
<organism evidence="1 2">
    <name type="scientific">Crassostrea virginica</name>
    <name type="common">Eastern oyster</name>
    <dbReference type="NCBI Taxonomy" id="6565"/>
    <lineage>
        <taxon>Eukaryota</taxon>
        <taxon>Metazoa</taxon>
        <taxon>Spiralia</taxon>
        <taxon>Lophotrochozoa</taxon>
        <taxon>Mollusca</taxon>
        <taxon>Bivalvia</taxon>
        <taxon>Autobranchia</taxon>
        <taxon>Pteriomorphia</taxon>
        <taxon>Ostreida</taxon>
        <taxon>Ostreoidea</taxon>
        <taxon>Ostreidae</taxon>
        <taxon>Crassostrea</taxon>
    </lineage>
</organism>
<evidence type="ECO:0000313" key="1">
    <source>
        <dbReference type="Proteomes" id="UP000694844"/>
    </source>
</evidence>
<proteinExistence type="predicted"/>
<evidence type="ECO:0000313" key="2">
    <source>
        <dbReference type="RefSeq" id="XP_022311368.1"/>
    </source>
</evidence>
<reference evidence="2" key="1">
    <citation type="submission" date="2025-08" db="UniProtKB">
        <authorList>
            <consortium name="RefSeq"/>
        </authorList>
    </citation>
    <scope>IDENTIFICATION</scope>
    <source>
        <tissue evidence="2">Whole sample</tissue>
    </source>
</reference>
<dbReference type="Proteomes" id="UP000694844">
    <property type="component" value="Chromosome 10"/>
</dbReference>
<dbReference type="OrthoDB" id="5985829at2759"/>
<dbReference type="AlphaFoldDB" id="A0A8B8C6M3"/>
<name>A0A8B8C6M3_CRAVI</name>
<dbReference type="GeneID" id="111116662"/>
<sequence length="116" mass="13283">MLARLSVAALHFNENSSRQQAVTQAGELQYAISYPKAKKGLEAVVKPKKTPPTFNYVTLIKQAVYERRSVECPSYRWAADDIAVLNRDIPRPLTHNFEHFEKAALIRRHSSRFIQS</sequence>
<keyword evidence="1" id="KW-1185">Reference proteome</keyword>
<protein>
    <submittedName>
        <fullName evidence="2">Uncharacterized protein LOC111116662</fullName>
    </submittedName>
</protein>
<accession>A0A8B8C6M3</accession>
<dbReference type="RefSeq" id="XP_022311368.1">
    <property type="nucleotide sequence ID" value="XM_022455660.1"/>
</dbReference>